<dbReference type="EMBL" id="CAWUOM010000090">
    <property type="protein sequence ID" value="CAK7271534.1"/>
    <property type="molecule type" value="Genomic_DNA"/>
</dbReference>
<protein>
    <recommendedName>
        <fullName evidence="2">HECT-type E3 ubiquitin transferase</fullName>
        <ecNumber evidence="2">2.3.2.26</ecNumber>
    </recommendedName>
</protein>
<keyword evidence="8" id="KW-1185">Reference proteome</keyword>
<organism evidence="7 8">
    <name type="scientific">Sporothrix epigloea</name>
    <dbReference type="NCBI Taxonomy" id="1892477"/>
    <lineage>
        <taxon>Eukaryota</taxon>
        <taxon>Fungi</taxon>
        <taxon>Dikarya</taxon>
        <taxon>Ascomycota</taxon>
        <taxon>Pezizomycotina</taxon>
        <taxon>Sordariomycetes</taxon>
        <taxon>Sordariomycetidae</taxon>
        <taxon>Ophiostomatales</taxon>
        <taxon>Ophiostomataceae</taxon>
        <taxon>Sporothrix</taxon>
    </lineage>
</organism>
<evidence type="ECO:0000256" key="2">
    <source>
        <dbReference type="ARBA" id="ARBA00012485"/>
    </source>
</evidence>
<sequence length="774" mass="86975">MDQFLIEIQITDLAKKTKACVKSGHEQLYDTQTLWYCMLRLTRAAPSIVLHSLWVAAKSLLMPSKSLLIQRLLASQIPEHMQDNLLTDAEAGMLMSICLHALVAVAPVVEVEAKLYDMSRIRSQGLSLAGSGLVCRQPAELCLQYDDAFSNDLALRLAKLLFSAISAQRIFNASDNDTQAGQRSQLLAPGDILEPLFSQLDFLNFDAAYILNFSCSDRAIHETRMPTLLLDWARAVMLKEWTGSPVVPGDGHFGGALALVAAMYEKRHALLIGDVQFRSEYFAERLDELEMPVAWLTFDSTPKKRHLLDYPFIFSPTSLVSYFRSINFSRMNRAFEESSSLQSRMNAIISPGSLIINSHHKKTLQGLLKMASTKYLVLDIDRDNILQDAFDQLWRREQKELLRPLKVRLGEGRGEEGIDSGGVQHEFFRLALSRALDPNYGVFTVDDRTHMTWFNPTSLEAEWKFELIGLLVSLALFNGISLPVVFPKALYRKLLGEPVKELHHVADGWPDLVSGLTTLLEWQEANGAVEDIFVRTYEFSVELFGQPVSRVMGSDCEPWPMIRQSILRDSEGTEAGTDTMTDAALAATAPLTDGNPGDDAPMVTGENRHAYVADYIQYLTDVSVRPQYEAFARGFRQCLHPKSLKLLTPALLQSLLEGEQHIDMDELQQYTRYVGWDASHKTVRDFWSIVTDFDDAMKRKLLEFVTASDRMPVGGAKTMQFVLQRNGEEDAVGGHLPTAYTCYGIMLLPEYPSRQVLQERLAMALENSEGFGFS</sequence>
<gene>
    <name evidence="7" type="ORF">SEPCBS57363_004670</name>
</gene>
<reference evidence="7 8" key="1">
    <citation type="submission" date="2024-01" db="EMBL/GenBank/DDBJ databases">
        <authorList>
            <person name="Allen C."/>
            <person name="Tagirdzhanova G."/>
        </authorList>
    </citation>
    <scope>NUCLEOTIDE SEQUENCE [LARGE SCALE GENOMIC DNA]</scope>
    <source>
        <strain evidence="7 8">CBS 573.63</strain>
    </source>
</reference>
<dbReference type="PROSITE" id="PS50237">
    <property type="entry name" value="HECT"/>
    <property type="match status" value="1"/>
</dbReference>
<dbReference type="SUPFAM" id="SSF56204">
    <property type="entry name" value="Hect, E3 ligase catalytic domain"/>
    <property type="match status" value="1"/>
</dbReference>
<feature type="active site" description="Glycyl thioester intermediate" evidence="5">
    <location>
        <position position="742"/>
    </location>
</feature>
<evidence type="ECO:0000256" key="3">
    <source>
        <dbReference type="ARBA" id="ARBA00022679"/>
    </source>
</evidence>
<dbReference type="Proteomes" id="UP001642501">
    <property type="component" value="Unassembled WGS sequence"/>
</dbReference>
<proteinExistence type="predicted"/>
<feature type="domain" description="HECT" evidence="6">
    <location>
        <begin position="397"/>
        <end position="774"/>
    </location>
</feature>
<comment type="caution">
    <text evidence="7">The sequence shown here is derived from an EMBL/GenBank/DDBJ whole genome shotgun (WGS) entry which is preliminary data.</text>
</comment>
<dbReference type="InterPro" id="IPR035983">
    <property type="entry name" value="Hect_E3_ubiquitin_ligase"/>
</dbReference>
<accession>A0ABP0DTH7</accession>
<dbReference type="SMART" id="SM00119">
    <property type="entry name" value="HECTc"/>
    <property type="match status" value="1"/>
</dbReference>
<dbReference type="EC" id="2.3.2.26" evidence="2"/>
<dbReference type="Pfam" id="PF00632">
    <property type="entry name" value="HECT"/>
    <property type="match status" value="1"/>
</dbReference>
<dbReference type="Gene3D" id="3.90.1750.10">
    <property type="entry name" value="Hect, E3 ligase catalytic domains"/>
    <property type="match status" value="1"/>
</dbReference>
<evidence type="ECO:0000259" key="6">
    <source>
        <dbReference type="PROSITE" id="PS50237"/>
    </source>
</evidence>
<dbReference type="Gene3D" id="3.30.2410.10">
    <property type="entry name" value="Hect, E3 ligase catalytic domain"/>
    <property type="match status" value="1"/>
</dbReference>
<dbReference type="PANTHER" id="PTHR45700:SF8">
    <property type="entry name" value="HECT-TYPE E3 UBIQUITIN TRANSFERASE"/>
    <property type="match status" value="1"/>
</dbReference>
<dbReference type="Gene3D" id="3.30.2160.10">
    <property type="entry name" value="Hect, E3 ligase catalytic domain"/>
    <property type="match status" value="1"/>
</dbReference>
<name>A0ABP0DTH7_9PEZI</name>
<evidence type="ECO:0000256" key="5">
    <source>
        <dbReference type="PROSITE-ProRule" id="PRU00104"/>
    </source>
</evidence>
<evidence type="ECO:0000256" key="1">
    <source>
        <dbReference type="ARBA" id="ARBA00000885"/>
    </source>
</evidence>
<keyword evidence="3" id="KW-0808">Transferase</keyword>
<keyword evidence="4 5" id="KW-0833">Ubl conjugation pathway</keyword>
<evidence type="ECO:0000313" key="7">
    <source>
        <dbReference type="EMBL" id="CAK7271534.1"/>
    </source>
</evidence>
<comment type="catalytic activity">
    <reaction evidence="1">
        <text>S-ubiquitinyl-[E2 ubiquitin-conjugating enzyme]-L-cysteine + [acceptor protein]-L-lysine = [E2 ubiquitin-conjugating enzyme]-L-cysteine + N(6)-ubiquitinyl-[acceptor protein]-L-lysine.</text>
        <dbReference type="EC" id="2.3.2.26"/>
    </reaction>
</comment>
<dbReference type="InterPro" id="IPR044611">
    <property type="entry name" value="E3A/B/C-like"/>
</dbReference>
<evidence type="ECO:0000256" key="4">
    <source>
        <dbReference type="ARBA" id="ARBA00022786"/>
    </source>
</evidence>
<dbReference type="PANTHER" id="PTHR45700">
    <property type="entry name" value="UBIQUITIN-PROTEIN LIGASE E3C"/>
    <property type="match status" value="1"/>
</dbReference>
<evidence type="ECO:0000313" key="8">
    <source>
        <dbReference type="Proteomes" id="UP001642501"/>
    </source>
</evidence>
<dbReference type="InterPro" id="IPR000569">
    <property type="entry name" value="HECT_dom"/>
</dbReference>